<dbReference type="GO" id="GO:0036503">
    <property type="term" value="P:ERAD pathway"/>
    <property type="evidence" value="ECO:0007669"/>
    <property type="project" value="TreeGrafter"/>
</dbReference>
<dbReference type="PANTHER" id="PTHR13145">
    <property type="entry name" value="SSM4 PROTEIN"/>
    <property type="match status" value="1"/>
</dbReference>
<evidence type="ECO:0000313" key="17">
    <source>
        <dbReference type="Proteomes" id="UP000583929"/>
    </source>
</evidence>
<keyword evidence="9" id="KW-0833">Ubl conjugation pathway</keyword>
<keyword evidence="12 14" id="KW-0472">Membrane</keyword>
<dbReference type="PANTHER" id="PTHR13145:SF0">
    <property type="entry name" value="E3 UBIQUITIN-PROTEIN LIGASE MARCHF6"/>
    <property type="match status" value="1"/>
</dbReference>
<feature type="transmembrane region" description="Helical" evidence="14">
    <location>
        <begin position="732"/>
        <end position="761"/>
    </location>
</feature>
<feature type="transmembrane region" description="Helical" evidence="14">
    <location>
        <begin position="962"/>
        <end position="986"/>
    </location>
</feature>
<feature type="transmembrane region" description="Helical" evidence="14">
    <location>
        <begin position="125"/>
        <end position="144"/>
    </location>
</feature>
<feature type="transmembrane region" description="Helical" evidence="14">
    <location>
        <begin position="164"/>
        <end position="187"/>
    </location>
</feature>
<evidence type="ECO:0000256" key="8">
    <source>
        <dbReference type="ARBA" id="ARBA00022771"/>
    </source>
</evidence>
<gene>
    <name evidence="16" type="ORF">G4B88_017457</name>
</gene>
<keyword evidence="7" id="KW-0479">Metal-binding</keyword>
<dbReference type="EC" id="2.3.2.27" evidence="4"/>
<feature type="transmembrane region" description="Helical" evidence="14">
    <location>
        <begin position="407"/>
        <end position="430"/>
    </location>
</feature>
<feature type="region of interest" description="Disordered" evidence="13">
    <location>
        <begin position="705"/>
        <end position="724"/>
    </location>
</feature>
<evidence type="ECO:0000256" key="12">
    <source>
        <dbReference type="ARBA" id="ARBA00023136"/>
    </source>
</evidence>
<dbReference type="Gene3D" id="3.30.40.10">
    <property type="entry name" value="Zinc/RING finger domain, C3HC4 (zinc finger)"/>
    <property type="match status" value="1"/>
</dbReference>
<name>A0A7J6I422_CANSA</name>
<dbReference type="GO" id="GO:0005789">
    <property type="term" value="C:endoplasmic reticulum membrane"/>
    <property type="evidence" value="ECO:0007669"/>
    <property type="project" value="TreeGrafter"/>
</dbReference>
<evidence type="ECO:0000256" key="9">
    <source>
        <dbReference type="ARBA" id="ARBA00022786"/>
    </source>
</evidence>
<dbReference type="Proteomes" id="UP000583929">
    <property type="component" value="Unassembled WGS sequence"/>
</dbReference>
<comment type="catalytic activity">
    <reaction evidence="1">
        <text>S-ubiquitinyl-[E2 ubiquitin-conjugating enzyme]-L-cysteine + [acceptor protein]-L-lysine = [E2 ubiquitin-conjugating enzyme]-L-cysteine + N(6)-ubiquitinyl-[acceptor protein]-L-lysine.</text>
        <dbReference type="EC" id="2.3.2.27"/>
    </reaction>
</comment>
<evidence type="ECO:0000256" key="14">
    <source>
        <dbReference type="SAM" id="Phobius"/>
    </source>
</evidence>
<feature type="domain" description="RING-CH-type" evidence="15">
    <location>
        <begin position="30"/>
        <end position="91"/>
    </location>
</feature>
<evidence type="ECO:0000256" key="2">
    <source>
        <dbReference type="ARBA" id="ARBA00004141"/>
    </source>
</evidence>
<feature type="transmembrane region" description="Helical" evidence="14">
    <location>
        <begin position="277"/>
        <end position="298"/>
    </location>
</feature>
<keyword evidence="17" id="KW-1185">Reference proteome</keyword>
<accession>A0A7J6I422</accession>
<dbReference type="EMBL" id="JAATIQ010000009">
    <property type="protein sequence ID" value="KAF4401945.1"/>
    <property type="molecule type" value="Genomic_DNA"/>
</dbReference>
<evidence type="ECO:0000256" key="3">
    <source>
        <dbReference type="ARBA" id="ARBA00004906"/>
    </source>
</evidence>
<evidence type="ECO:0000256" key="1">
    <source>
        <dbReference type="ARBA" id="ARBA00000900"/>
    </source>
</evidence>
<feature type="transmembrane region" description="Helical" evidence="14">
    <location>
        <begin position="521"/>
        <end position="540"/>
    </location>
</feature>
<dbReference type="PROSITE" id="PS51292">
    <property type="entry name" value="ZF_RING_CH"/>
    <property type="match status" value="1"/>
</dbReference>
<evidence type="ECO:0000256" key="6">
    <source>
        <dbReference type="ARBA" id="ARBA00022692"/>
    </source>
</evidence>
<feature type="transmembrane region" description="Helical" evidence="14">
    <location>
        <begin position="236"/>
        <end position="257"/>
    </location>
</feature>
<evidence type="ECO:0000259" key="15">
    <source>
        <dbReference type="PROSITE" id="PS51292"/>
    </source>
</evidence>
<dbReference type="Pfam" id="PF23113">
    <property type="entry name" value="MARCHF6_C"/>
    <property type="match status" value="1"/>
</dbReference>
<feature type="transmembrane region" description="Helical" evidence="14">
    <location>
        <begin position="474"/>
        <end position="497"/>
    </location>
</feature>
<keyword evidence="11 14" id="KW-1133">Transmembrane helix</keyword>
<keyword evidence="10" id="KW-0862">Zinc</keyword>
<dbReference type="GO" id="GO:0008270">
    <property type="term" value="F:zinc ion binding"/>
    <property type="evidence" value="ECO:0007669"/>
    <property type="project" value="UniProtKB-KW"/>
</dbReference>
<proteinExistence type="predicted"/>
<dbReference type="SUPFAM" id="SSF57850">
    <property type="entry name" value="RING/U-box"/>
    <property type="match status" value="1"/>
</dbReference>
<dbReference type="InterPro" id="IPR056521">
    <property type="entry name" value="MARCHF6-like_C"/>
</dbReference>
<dbReference type="AlphaFoldDB" id="A0A7J6I422"/>
<comment type="pathway">
    <text evidence="3">Protein modification; protein ubiquitination.</text>
</comment>
<dbReference type="CDD" id="cd16702">
    <property type="entry name" value="RING_CH-C4HC3_MARCH6"/>
    <property type="match status" value="1"/>
</dbReference>
<keyword evidence="6 14" id="KW-0812">Transmembrane</keyword>
<keyword evidence="8" id="KW-0863">Zinc-finger</keyword>
<evidence type="ECO:0000256" key="11">
    <source>
        <dbReference type="ARBA" id="ARBA00022989"/>
    </source>
</evidence>
<comment type="subcellular location">
    <subcellularLocation>
        <location evidence="2">Membrane</location>
        <topology evidence="2">Multi-pass membrane protein</topology>
    </subcellularLocation>
</comment>
<dbReference type="SMART" id="SM00744">
    <property type="entry name" value="RINGv"/>
    <property type="match status" value="1"/>
</dbReference>
<evidence type="ECO:0000256" key="13">
    <source>
        <dbReference type="SAM" id="MobiDB-lite"/>
    </source>
</evidence>
<organism evidence="16 17">
    <name type="scientific">Cannabis sativa</name>
    <name type="common">Hemp</name>
    <name type="synonym">Marijuana</name>
    <dbReference type="NCBI Taxonomy" id="3483"/>
    <lineage>
        <taxon>Eukaryota</taxon>
        <taxon>Viridiplantae</taxon>
        <taxon>Streptophyta</taxon>
        <taxon>Embryophyta</taxon>
        <taxon>Tracheophyta</taxon>
        <taxon>Spermatophyta</taxon>
        <taxon>Magnoliopsida</taxon>
        <taxon>eudicotyledons</taxon>
        <taxon>Gunneridae</taxon>
        <taxon>Pentapetalae</taxon>
        <taxon>rosids</taxon>
        <taxon>fabids</taxon>
        <taxon>Rosales</taxon>
        <taxon>Cannabaceae</taxon>
        <taxon>Cannabis</taxon>
    </lineage>
</organism>
<dbReference type="Pfam" id="PF12906">
    <property type="entry name" value="RINGv"/>
    <property type="match status" value="1"/>
</dbReference>
<feature type="transmembrane region" description="Helical" evidence="14">
    <location>
        <begin position="436"/>
        <end position="454"/>
    </location>
</feature>
<feature type="transmembrane region" description="Helical" evidence="14">
    <location>
        <begin position="865"/>
        <end position="888"/>
    </location>
</feature>
<feature type="transmembrane region" description="Helical" evidence="14">
    <location>
        <begin position="930"/>
        <end position="950"/>
    </location>
</feature>
<reference evidence="16 17" key="1">
    <citation type="journal article" date="2020" name="bioRxiv">
        <title>Sequence and annotation of 42 cannabis genomes reveals extensive copy number variation in cannabinoid synthesis and pathogen resistance genes.</title>
        <authorList>
            <person name="Mckernan K.J."/>
            <person name="Helbert Y."/>
            <person name="Kane L.T."/>
            <person name="Ebling H."/>
            <person name="Zhang L."/>
            <person name="Liu B."/>
            <person name="Eaton Z."/>
            <person name="Mclaughlin S."/>
            <person name="Kingan S."/>
            <person name="Baybayan P."/>
            <person name="Concepcion G."/>
            <person name="Jordan M."/>
            <person name="Riva A."/>
            <person name="Barbazuk W."/>
            <person name="Harkins T."/>
        </authorList>
    </citation>
    <scope>NUCLEOTIDE SEQUENCE [LARGE SCALE GENOMIC DNA]</scope>
    <source>
        <strain evidence="17">cv. Jamaican Lion 4</strain>
        <tissue evidence="16">Leaf</tissue>
    </source>
</reference>
<dbReference type="GO" id="GO:0061630">
    <property type="term" value="F:ubiquitin protein ligase activity"/>
    <property type="evidence" value="ECO:0007669"/>
    <property type="project" value="UniProtKB-EC"/>
</dbReference>
<evidence type="ECO:0000256" key="10">
    <source>
        <dbReference type="ARBA" id="ARBA00022833"/>
    </source>
</evidence>
<protein>
    <recommendedName>
        <fullName evidence="4">RING-type E3 ubiquitin transferase</fullName>
        <ecNumber evidence="4">2.3.2.27</ecNumber>
    </recommendedName>
</protein>
<feature type="transmembrane region" description="Helical" evidence="14">
    <location>
        <begin position="829"/>
        <end position="853"/>
    </location>
</feature>
<evidence type="ECO:0000256" key="7">
    <source>
        <dbReference type="ARBA" id="ARBA00022723"/>
    </source>
</evidence>
<evidence type="ECO:0000256" key="4">
    <source>
        <dbReference type="ARBA" id="ARBA00012483"/>
    </source>
</evidence>
<comment type="caution">
    <text evidence="16">The sequence shown here is derived from an EMBL/GenBank/DDBJ whole genome shotgun (WGS) entry which is preliminary data.</text>
</comment>
<dbReference type="InterPro" id="IPR011016">
    <property type="entry name" value="Znf_RING-CH"/>
</dbReference>
<sequence>MEDAAAPPFMAAAEGVSQSITSCELSAYIDGAVDDDECRICRSPGEPDNPLRYPCACRGTIKYVHQDCLLQWLNRRKISHCEVCKHEYSYAPVYSIDAPARLPPQEFVIGLAAKLFHLLQILQHFVYLLVVWLIAIPFVTHWIWEFAFFKGFSEFQILFTSRLTVAAIFADCMHGFLLSLGMAYIFLGISFIRISFLQEPMGAPRLANRMLAGNEIGENAGRRQGTLAVLQFIKRIVAFLSHWWKVLISRIVIYLGVIEIVPPNEFENMQFPFDENAFAVVASNMAFVVVLVFLPFCLGRTTTFLQYWFFTHNTGETLSSVVSMIEVALLSVSTTTKDALNAITYFVLYHRGASIPSQVLKGDLEILNTEIIEMNKASIGVNGLVSAGLLNEQLEGTPILSDDATLLTGYIVILSFVLLYLGTVSMMRYARGEPLTLQRLSGIASKINAVRFLIRRFFTLFRQVMTMVSRNFLAIVKVSAVFGVNFGIFPVICGWWLDVCTLKIFGQTITGRVAFFVNNPILMSLAYWTVGIFYLIYVFIHVNLMKEVLRDGVFFFFPDIADPENYFSRMIECPVFKHARGFLLLVGVHGSLIVMLVFLPIKLVILYAPSVFPLNLFSSEAKSVAAFSLRRCLFHFGVPCTIRFYYPSATFKVLVQKWLNVTCSLLSLSDLLLPRHEDGDGNVEPLRQQRAHNVSMVALIEGQSAGLRTSGPGSEVSDDNKGEEGQEADSRFVLRIIILLALAWMTTLVFNSLMMALPVLLGRTLFKAASHLLLSYGFKYDDFCSFIIGSCTMRAVIVCAKYAVGHVQTRGVGALFSQMRHSCMSAFKFCAVVSSVMFVIPVVIGLLLDLVVAVPTPSPFYEGTLFTLFQCWVLGWLFLITLFGLVMADSVHSVDERWLVKLQGIVNDGLAHQPALWLLKEILVPTMTRLLIAVCTPYMLVRLAFTVLGYPFPVNSAIHRFFLPGCFAFSILWFSSKIIYAFIIYLHNRIRDDRYCVGQRLQDYGENTERKLIEKNALVLQNE</sequence>
<keyword evidence="5" id="KW-0808">Transferase</keyword>
<evidence type="ECO:0000313" key="16">
    <source>
        <dbReference type="EMBL" id="KAF4401945.1"/>
    </source>
</evidence>
<evidence type="ECO:0000256" key="5">
    <source>
        <dbReference type="ARBA" id="ARBA00022679"/>
    </source>
</evidence>
<dbReference type="InterPro" id="IPR013083">
    <property type="entry name" value="Znf_RING/FYVE/PHD"/>
</dbReference>
<feature type="transmembrane region" description="Helical" evidence="14">
    <location>
        <begin position="582"/>
        <end position="608"/>
    </location>
</feature>